<comment type="subunit">
    <text evidence="2">Homodimer.</text>
</comment>
<evidence type="ECO:0000256" key="10">
    <source>
        <dbReference type="ARBA" id="ARBA00048411"/>
    </source>
</evidence>
<dbReference type="PANTHER" id="PTHR21091:SF169">
    <property type="entry name" value="UROPORPHYRINOGEN DECARBOXYLASE"/>
    <property type="match status" value="1"/>
</dbReference>
<accession>A0A830HLQ3</accession>
<evidence type="ECO:0000256" key="2">
    <source>
        <dbReference type="ARBA" id="ARBA00011738"/>
    </source>
</evidence>
<dbReference type="PANTHER" id="PTHR21091">
    <property type="entry name" value="METHYLTETRAHYDROFOLATE:HOMOCYSTEINE METHYLTRANSFERASE RELATED"/>
    <property type="match status" value="1"/>
</dbReference>
<name>A0A830HLQ3_9CHLO</name>
<feature type="domain" description="Uroporphyrinogen decarboxylase (URO-D)" evidence="11">
    <location>
        <begin position="47"/>
        <end position="408"/>
    </location>
</feature>
<evidence type="ECO:0000256" key="8">
    <source>
        <dbReference type="ARBA" id="ARBA00045708"/>
    </source>
</evidence>
<keyword evidence="13" id="KW-1185">Reference proteome</keyword>
<comment type="catalytic activity">
    <reaction evidence="9">
        <text>uroporphyrinogen I + 4 H(+) = coproporphyrinogen I + 4 CO2</text>
        <dbReference type="Rhea" id="RHEA:31239"/>
        <dbReference type="ChEBI" id="CHEBI:15378"/>
        <dbReference type="ChEBI" id="CHEBI:16526"/>
        <dbReference type="ChEBI" id="CHEBI:62626"/>
        <dbReference type="ChEBI" id="CHEBI:62631"/>
    </reaction>
    <physiologicalReaction direction="left-to-right" evidence="9">
        <dbReference type="Rhea" id="RHEA:31240"/>
    </physiologicalReaction>
</comment>
<comment type="caution">
    <text evidence="12">The sequence shown here is derived from an EMBL/GenBank/DDBJ whole genome shotgun (WGS) entry which is preliminary data.</text>
</comment>
<dbReference type="OrthoDB" id="339900at2759"/>
<dbReference type="GO" id="GO:0006783">
    <property type="term" value="P:heme biosynthetic process"/>
    <property type="evidence" value="ECO:0007669"/>
    <property type="project" value="TreeGrafter"/>
</dbReference>
<dbReference type="EMBL" id="BNJQ01000019">
    <property type="protein sequence ID" value="GHP08104.1"/>
    <property type="molecule type" value="Genomic_DNA"/>
</dbReference>
<protein>
    <recommendedName>
        <fullName evidence="3">Uroporphyrinogen decarboxylase</fullName>
    </recommendedName>
</protein>
<organism evidence="12 13">
    <name type="scientific">Pycnococcus provasolii</name>
    <dbReference type="NCBI Taxonomy" id="41880"/>
    <lineage>
        <taxon>Eukaryota</taxon>
        <taxon>Viridiplantae</taxon>
        <taxon>Chlorophyta</taxon>
        <taxon>Pseudoscourfieldiophyceae</taxon>
        <taxon>Pseudoscourfieldiales</taxon>
        <taxon>Pycnococcaceae</taxon>
        <taxon>Pycnococcus</taxon>
    </lineage>
</organism>
<keyword evidence="4" id="KW-0963">Cytoplasm</keyword>
<evidence type="ECO:0000256" key="6">
    <source>
        <dbReference type="ARBA" id="ARBA00023239"/>
    </source>
</evidence>
<evidence type="ECO:0000256" key="4">
    <source>
        <dbReference type="ARBA" id="ARBA00022490"/>
    </source>
</evidence>
<dbReference type="FunFam" id="3.20.20.210:FF:000008">
    <property type="entry name" value="Uroporphyrinogen decarboxylase"/>
    <property type="match status" value="1"/>
</dbReference>
<keyword evidence="6" id="KW-0456">Lyase</keyword>
<sequence>MSVSMAMRTPASSSFRSRRSSFRVAAVGQSHVREAVTTTSSLSSYGMVNAALGQPVTRTPVWLFRQAGRHLPEYMQYKKDSGKNFLQLLDDPKDVAEMTMQPLRRYDIDAAILFSDILVIAQAMGIDVTMPGGVGIQVPNPLSAPEDVLAMEKRGALKPDVSGRLSHVIESVGLIKQTIADENRGVPLIGFSAAPYTLLFYMVGGSSKKNTENGVRWLTEHPTESRVLLAALTDWVVEYCIAQIDAGADMVQVFEAMGEHITPELLEAFAMPCCREIAERIRAARPGVPLLCFARDATYANVALQQAGYDVVTLDCASERRGTREALAADAASRGVEPCSVQGNFDPRLLHRDDVGDGAASLEEIDEAVRQMLEDLGPERLIANLGAGLGGKEDTAKVKQFVDSVHKHSADMIAAK</sequence>
<dbReference type="Gene3D" id="3.20.20.210">
    <property type="match status" value="1"/>
</dbReference>
<comment type="function">
    <text evidence="8">Catalyzes the sequential decarboxylation of the four acetate side chains of uroporphyrinogen to form coproporphyrinogen and participates in the fifth step in the heme biosynthetic pathway. Isomer I or isomer III of uroporphyrinogen may serve as substrate, but only coproporphyrinogen III can ultimately be converted to heme. In vitro also decarboxylates pentacarboxylate porphyrinogen I.</text>
</comment>
<dbReference type="SUPFAM" id="SSF51726">
    <property type="entry name" value="UROD/MetE-like"/>
    <property type="match status" value="1"/>
</dbReference>
<dbReference type="GO" id="GO:0004853">
    <property type="term" value="F:uroporphyrinogen decarboxylase activity"/>
    <property type="evidence" value="ECO:0007669"/>
    <property type="project" value="UniProtKB-EC"/>
</dbReference>
<evidence type="ECO:0000256" key="7">
    <source>
        <dbReference type="ARBA" id="ARBA00023244"/>
    </source>
</evidence>
<dbReference type="Proteomes" id="UP000660262">
    <property type="component" value="Unassembled WGS sequence"/>
</dbReference>
<evidence type="ECO:0000256" key="9">
    <source>
        <dbReference type="ARBA" id="ARBA00047341"/>
    </source>
</evidence>
<dbReference type="Pfam" id="PF01208">
    <property type="entry name" value="URO-D"/>
    <property type="match status" value="1"/>
</dbReference>
<comment type="catalytic activity">
    <reaction evidence="10">
        <text>uroporphyrinogen III + 4 H(+) = coproporphyrinogen III + 4 CO2</text>
        <dbReference type="Rhea" id="RHEA:19865"/>
        <dbReference type="ChEBI" id="CHEBI:15378"/>
        <dbReference type="ChEBI" id="CHEBI:16526"/>
        <dbReference type="ChEBI" id="CHEBI:57308"/>
        <dbReference type="ChEBI" id="CHEBI:57309"/>
        <dbReference type="EC" id="4.1.1.37"/>
    </reaction>
    <physiologicalReaction direction="left-to-right" evidence="10">
        <dbReference type="Rhea" id="RHEA:19866"/>
    </physiologicalReaction>
</comment>
<reference evidence="12" key="1">
    <citation type="submission" date="2020-10" db="EMBL/GenBank/DDBJ databases">
        <title>Unveiling of a novel bifunctional photoreceptor, Dualchrome1, isolated from a cosmopolitan green alga.</title>
        <authorList>
            <person name="Suzuki S."/>
            <person name="Kawachi M."/>
        </authorList>
    </citation>
    <scope>NUCLEOTIDE SEQUENCE</scope>
    <source>
        <strain evidence="12">NIES 2893</strain>
    </source>
</reference>
<evidence type="ECO:0000256" key="1">
    <source>
        <dbReference type="ARBA" id="ARBA00004514"/>
    </source>
</evidence>
<dbReference type="AlphaFoldDB" id="A0A830HLQ3"/>
<evidence type="ECO:0000313" key="13">
    <source>
        <dbReference type="Proteomes" id="UP000660262"/>
    </source>
</evidence>
<keyword evidence="7" id="KW-0627">Porphyrin biosynthesis</keyword>
<gene>
    <name evidence="12" type="ORF">PPROV_000684600</name>
</gene>
<comment type="subcellular location">
    <subcellularLocation>
        <location evidence="1">Cytoplasm</location>
        <location evidence="1">Cytosol</location>
    </subcellularLocation>
</comment>
<dbReference type="InterPro" id="IPR000257">
    <property type="entry name" value="Uroporphyrinogen_deCOase"/>
</dbReference>
<keyword evidence="5" id="KW-0210">Decarboxylase</keyword>
<proteinExistence type="predicted"/>
<dbReference type="InterPro" id="IPR038071">
    <property type="entry name" value="UROD/MetE-like_sf"/>
</dbReference>
<evidence type="ECO:0000313" key="12">
    <source>
        <dbReference type="EMBL" id="GHP08104.1"/>
    </source>
</evidence>
<dbReference type="GO" id="GO:0005829">
    <property type="term" value="C:cytosol"/>
    <property type="evidence" value="ECO:0007669"/>
    <property type="project" value="UniProtKB-SubCell"/>
</dbReference>
<evidence type="ECO:0000256" key="3">
    <source>
        <dbReference type="ARBA" id="ARBA00014308"/>
    </source>
</evidence>
<evidence type="ECO:0000259" key="11">
    <source>
        <dbReference type="Pfam" id="PF01208"/>
    </source>
</evidence>
<evidence type="ECO:0000256" key="5">
    <source>
        <dbReference type="ARBA" id="ARBA00022793"/>
    </source>
</evidence>